<feature type="compositionally biased region" description="Basic and acidic residues" evidence="23">
    <location>
        <begin position="986"/>
        <end position="995"/>
    </location>
</feature>
<evidence type="ECO:0000256" key="3">
    <source>
        <dbReference type="ARBA" id="ARBA00005446"/>
    </source>
</evidence>
<dbReference type="Gene3D" id="1.10.150.80">
    <property type="entry name" value="HRDC domain"/>
    <property type="match status" value="1"/>
</dbReference>
<comment type="cofactor">
    <cofactor evidence="1">
        <name>Zn(2+)</name>
        <dbReference type="ChEBI" id="CHEBI:29105"/>
    </cofactor>
</comment>
<dbReference type="GO" id="GO:0005524">
    <property type="term" value="F:ATP binding"/>
    <property type="evidence" value="ECO:0007669"/>
    <property type="project" value="UniProtKB-KW"/>
</dbReference>
<feature type="region of interest" description="Disordered" evidence="23">
    <location>
        <begin position="453"/>
        <end position="479"/>
    </location>
</feature>
<feature type="compositionally biased region" description="Polar residues" evidence="23">
    <location>
        <begin position="184"/>
        <end position="204"/>
    </location>
</feature>
<dbReference type="InterPro" id="IPR002121">
    <property type="entry name" value="HRDC_dom"/>
</dbReference>
<feature type="compositionally biased region" description="Low complexity" evidence="23">
    <location>
        <begin position="1686"/>
        <end position="1697"/>
    </location>
</feature>
<dbReference type="Pfam" id="PF09382">
    <property type="entry name" value="RQC"/>
    <property type="match status" value="1"/>
</dbReference>
<keyword evidence="14" id="KW-0413">Isomerase</keyword>
<keyword evidence="11" id="KW-0067">ATP-binding</keyword>
<evidence type="ECO:0000256" key="8">
    <source>
        <dbReference type="ARBA" id="ARBA00022801"/>
    </source>
</evidence>
<feature type="compositionally biased region" description="Acidic residues" evidence="23">
    <location>
        <begin position="610"/>
        <end position="621"/>
    </location>
</feature>
<evidence type="ECO:0000256" key="23">
    <source>
        <dbReference type="SAM" id="MobiDB-lite"/>
    </source>
</evidence>
<evidence type="ECO:0000259" key="24">
    <source>
        <dbReference type="SMART" id="SM00341"/>
    </source>
</evidence>
<dbReference type="Pfam" id="PF16124">
    <property type="entry name" value="RecQ_Zn_bind"/>
    <property type="match status" value="1"/>
</dbReference>
<dbReference type="InterPro" id="IPR027417">
    <property type="entry name" value="P-loop_NTPase"/>
</dbReference>
<evidence type="ECO:0000256" key="20">
    <source>
        <dbReference type="ARBA" id="ARBA00073450"/>
    </source>
</evidence>
<reference evidence="28" key="1">
    <citation type="submission" date="2021-12" db="EMBL/GenBank/DDBJ databases">
        <authorList>
            <person name="King R."/>
        </authorList>
    </citation>
    <scope>NUCLEOTIDE SEQUENCE</scope>
</reference>
<dbReference type="InterPro" id="IPR044876">
    <property type="entry name" value="HRDC_dom_sf"/>
</dbReference>
<dbReference type="PANTHER" id="PTHR13710:SF153">
    <property type="entry name" value="RECQ-LIKE DNA HELICASE BLM"/>
    <property type="match status" value="1"/>
</dbReference>
<evidence type="ECO:0000256" key="9">
    <source>
        <dbReference type="ARBA" id="ARBA00022806"/>
    </source>
</evidence>
<evidence type="ECO:0000256" key="5">
    <source>
        <dbReference type="ARBA" id="ARBA00022723"/>
    </source>
</evidence>
<dbReference type="InterPro" id="IPR036388">
    <property type="entry name" value="WH-like_DNA-bd_sf"/>
</dbReference>
<dbReference type="GO" id="GO:0043138">
    <property type="term" value="F:3'-5' DNA helicase activity"/>
    <property type="evidence" value="ECO:0007669"/>
    <property type="project" value="UniProtKB-EC"/>
</dbReference>
<evidence type="ECO:0000256" key="15">
    <source>
        <dbReference type="ARBA" id="ARBA00023242"/>
    </source>
</evidence>
<dbReference type="SMART" id="SM00490">
    <property type="entry name" value="HELICc"/>
    <property type="match status" value="1"/>
</dbReference>
<feature type="compositionally biased region" description="Low complexity" evidence="23">
    <location>
        <begin position="694"/>
        <end position="724"/>
    </location>
</feature>
<feature type="region of interest" description="Disordered" evidence="23">
    <location>
        <begin position="962"/>
        <end position="1020"/>
    </location>
</feature>
<dbReference type="Pfam" id="PF00270">
    <property type="entry name" value="DEAD"/>
    <property type="match status" value="1"/>
</dbReference>
<evidence type="ECO:0000259" key="26">
    <source>
        <dbReference type="SMART" id="SM00490"/>
    </source>
</evidence>
<keyword evidence="10" id="KW-0862">Zinc</keyword>
<keyword evidence="12" id="KW-0238">DNA-binding</keyword>
<keyword evidence="4" id="KW-0235">DNA replication</keyword>
<comment type="catalytic activity">
    <reaction evidence="16">
        <text>Couples ATP hydrolysis with the unwinding of duplex DNA by translocating in the 3'-5' direction.</text>
        <dbReference type="EC" id="5.6.2.4"/>
    </reaction>
</comment>
<evidence type="ECO:0000256" key="11">
    <source>
        <dbReference type="ARBA" id="ARBA00022840"/>
    </source>
</evidence>
<dbReference type="GO" id="GO:0046872">
    <property type="term" value="F:metal ion binding"/>
    <property type="evidence" value="ECO:0007669"/>
    <property type="project" value="UniProtKB-KW"/>
</dbReference>
<evidence type="ECO:0000259" key="27">
    <source>
        <dbReference type="SMART" id="SM00956"/>
    </source>
</evidence>
<keyword evidence="13" id="KW-0234">DNA repair</keyword>
<dbReference type="GO" id="GO:0005737">
    <property type="term" value="C:cytoplasm"/>
    <property type="evidence" value="ECO:0007669"/>
    <property type="project" value="TreeGrafter"/>
</dbReference>
<dbReference type="KEGG" id="btab:109042499"/>
<dbReference type="EMBL" id="OU963865">
    <property type="protein sequence ID" value="CAH0389328.1"/>
    <property type="molecule type" value="Genomic_DNA"/>
</dbReference>
<dbReference type="GO" id="GO:0000724">
    <property type="term" value="P:double-strand break repair via homologous recombination"/>
    <property type="evidence" value="ECO:0007669"/>
    <property type="project" value="TreeGrafter"/>
</dbReference>
<evidence type="ECO:0000256" key="22">
    <source>
        <dbReference type="ARBA" id="ARBA00076271"/>
    </source>
</evidence>
<dbReference type="Pfam" id="PF00570">
    <property type="entry name" value="HRDC"/>
    <property type="match status" value="1"/>
</dbReference>
<evidence type="ECO:0000256" key="1">
    <source>
        <dbReference type="ARBA" id="ARBA00001947"/>
    </source>
</evidence>
<evidence type="ECO:0000256" key="4">
    <source>
        <dbReference type="ARBA" id="ARBA00022705"/>
    </source>
</evidence>
<keyword evidence="5" id="KW-0479">Metal-binding</keyword>
<organism evidence="28 29">
    <name type="scientific">Bemisia tabaci</name>
    <name type="common">Sweetpotato whitefly</name>
    <name type="synonym">Aleurodes tabaci</name>
    <dbReference type="NCBI Taxonomy" id="7038"/>
    <lineage>
        <taxon>Eukaryota</taxon>
        <taxon>Metazoa</taxon>
        <taxon>Ecdysozoa</taxon>
        <taxon>Arthropoda</taxon>
        <taxon>Hexapoda</taxon>
        <taxon>Insecta</taxon>
        <taxon>Pterygota</taxon>
        <taxon>Neoptera</taxon>
        <taxon>Paraneoptera</taxon>
        <taxon>Hemiptera</taxon>
        <taxon>Sternorrhyncha</taxon>
        <taxon>Aleyrodoidea</taxon>
        <taxon>Aleyrodidae</taxon>
        <taxon>Aleyrodinae</taxon>
        <taxon>Bemisia</taxon>
    </lineage>
</organism>
<dbReference type="SUPFAM" id="SSF46785">
    <property type="entry name" value="Winged helix' DNA-binding domain"/>
    <property type="match status" value="1"/>
</dbReference>
<protein>
    <recommendedName>
        <fullName evidence="20">RecQ-like DNA helicase BLM</fullName>
        <ecNumber evidence="17">5.6.2.4</ecNumber>
    </recommendedName>
    <alternativeName>
        <fullName evidence="21">Bloom syndrome protein homolog</fullName>
    </alternativeName>
    <alternativeName>
        <fullName evidence="18">DNA 3'-5' helicase BLM</fullName>
    </alternativeName>
    <alternativeName>
        <fullName evidence="22">RecQ helicase homolog</fullName>
    </alternativeName>
</protein>
<dbReference type="Pfam" id="PF00271">
    <property type="entry name" value="Helicase_C"/>
    <property type="match status" value="1"/>
</dbReference>
<accession>A0A9P0ADA9</accession>
<dbReference type="GO" id="GO:0016787">
    <property type="term" value="F:hydrolase activity"/>
    <property type="evidence" value="ECO:0007669"/>
    <property type="project" value="UniProtKB-KW"/>
</dbReference>
<keyword evidence="6" id="KW-0547">Nucleotide-binding</keyword>
<dbReference type="InterPro" id="IPR010997">
    <property type="entry name" value="HRDC-like_sf"/>
</dbReference>
<keyword evidence="9" id="KW-0347">Helicase</keyword>
<feature type="domain" description="Helicase C-terminal" evidence="26">
    <location>
        <begin position="1274"/>
        <end position="1355"/>
    </location>
</feature>
<comment type="similarity">
    <text evidence="3">Belongs to the helicase family. RecQ subfamily.</text>
</comment>
<name>A0A9P0ADA9_BEMTA</name>
<feature type="compositionally biased region" description="Polar residues" evidence="23">
    <location>
        <begin position="962"/>
        <end position="985"/>
    </location>
</feature>
<dbReference type="InterPro" id="IPR018982">
    <property type="entry name" value="RQC_domain"/>
</dbReference>
<sequence>MSVSAPNDRKIKGLSATKNQSSISTYFEKKPVASTLTAKISPVKRPQRTSKIPCNAEIIDTIVIEPNDASDDETIFSDGSRSPTESEDIIENSPDVFAAKNSEANAANKSTVKKNLSVTSFEENAASKNIEQAESGDTNDSDVFLPRRPVNASQSNNVRRTSPLPKDESSDDSFDVERMVGLGETQNEAVMNTVSRDPTSSRVSSPPRFDFKYDDIAPKQPEAPNLISDQVPVISENLSSSFLAQSKDKGFKLRKRVSGTNLDVPKLDSGPGANLLGTNHFSFAAQSTAQRVSLSKNLAGKKGGFERFSDICEDSNSKAESHQKQDIGESSFKENSTKGTSVLYSAGTDAQSSSKADSKSNANDAELPNWYAKLSSTSKQVSPQASESELTASLQSFRETEEKILDQVFSWFTAIPNNIARQLSFVGSDPTILTKVKMFRQRNKAKIRQAESLLKKKRQGMAQINGEPSRSSSNANPKNSVKDLLMTARAEMAAETDDETEPQQSFAKPTTVIRKNGHVAPKRDSVDAERAQAFLAKWKQSKPSSVDDDSDDDIFSKSVQQSPVKKRPKLSNTPKKANSTCLKAPTPQKQNPGASLTDNRDENALSSQELNDDENIMDDIDGDVFDDAFEDAYNRYGANESSPNKKNYANFDSSKLSSLSSNLKNISSNLNSKLGHPQSWKVPDSLSNASHGTSNYSPNVNSASSSNNLRQGSSNLTTSCNSSTNPSNFMSFDRNFSTNTASNSDFADINQPTTNSVGSTSKFKPKTSVFSNSSATSKPSFPASNDCATNVSSYQPDIVNNCNSTEFSTNSRTSFPVSNNLSTASSYAGLTESRKSNTFSTSAMNLDEISAQPNESLNSSTGSSVSPVNAGEFANPKPGPFKFKKRLCHNTIAQTADKPMPSPSTAVNCPLNPPIPSPVTPLYGSVGSTMKRNFGESGAEYDFHSNEDSAWNSTSNAYNSTPKYPTSFATENWPQTTSYSSNDNGRNGEESKQYEPADTGATYASDTPNHQREFRGPYPHTPTMMKKFKEVFGLHKFRPVQEEAINAALLDHDCFILMPTGGGKSLCYQLPAVLSEGVTIVISPLLSLITDQTLKLKSLDVPVACLTGEMSQAESQEVIRNLDSVNPAYKLLYVTPEKIAASRMLESIFARLYRLNKLTRFVIDEAHCVSQWGHDFRPDYKELKRLRMKYPNVKFMALTATATPRVRNDILCQLGIKTCKWFYSSFNRPNLKYEVRAKKGSKDGNVLTSILTLLRGQFKNQSGIIYCLSRKDCDDMKSALQKSGVRAISYHAGMSDNERQKSQLSWLRNQVKVVCATIAFGMGIDKPDVRFVIHHSLPKSIEGYYQESGRAGRDGGVAHCILFYSFSDSVRIRKMMQDCSPEVLRVHEENLKRMISYAENHIDCRRVIQVEYFGEKFSRDFCKRNPRTACDNCQNEGSWHLHDVTGEAQIAVRLIQTLTQRGNGNVTLSHAAAVLKGSKLKKIKDLRHDQLPAYGKLEKWSLTEIERLLSKLVVDGFLYEVLQQSYMDMVSSYLKVKEREATRLLSGIVKVSLSRGKEKMQSSVVKSNKVEEMPTVHPHIKEIQERCYNCLNDVCQGIATEMRVPSHTIWNAQSLKMMSELLPSTREEMLKVVGVTQANYQKYGPQFLEITKMYAEEKEGVVAALELEAEERARAAEQDAIEEEYSSAASSNSRSSAYFNQGNRPPFITKYSGKNKRRYPKPKKEKGSQRQSSNCINHKHLISCKSL</sequence>
<dbReference type="GO" id="GO:0005634">
    <property type="term" value="C:nucleus"/>
    <property type="evidence" value="ECO:0007669"/>
    <property type="project" value="UniProtKB-SubCell"/>
</dbReference>
<feature type="compositionally biased region" description="Polar residues" evidence="23">
    <location>
        <begin position="570"/>
        <end position="597"/>
    </location>
</feature>
<evidence type="ECO:0000256" key="2">
    <source>
        <dbReference type="ARBA" id="ARBA00004123"/>
    </source>
</evidence>
<feature type="region of interest" description="Disordered" evidence="23">
    <location>
        <begin position="1"/>
        <end position="20"/>
    </location>
</feature>
<evidence type="ECO:0000313" key="29">
    <source>
        <dbReference type="Proteomes" id="UP001152759"/>
    </source>
</evidence>
<feature type="compositionally biased region" description="Basic and acidic residues" evidence="23">
    <location>
        <begin position="521"/>
        <end position="530"/>
    </location>
</feature>
<keyword evidence="29" id="KW-1185">Reference proteome</keyword>
<evidence type="ECO:0000256" key="18">
    <source>
        <dbReference type="ARBA" id="ARBA00044542"/>
    </source>
</evidence>
<evidence type="ECO:0000256" key="16">
    <source>
        <dbReference type="ARBA" id="ARBA00034617"/>
    </source>
</evidence>
<feature type="region of interest" description="Disordered" evidence="23">
    <location>
        <begin position="125"/>
        <end position="208"/>
    </location>
</feature>
<evidence type="ECO:0000256" key="7">
    <source>
        <dbReference type="ARBA" id="ARBA00022763"/>
    </source>
</evidence>
<dbReference type="NCBIfam" id="TIGR00614">
    <property type="entry name" value="recQ_fam"/>
    <property type="match status" value="1"/>
</dbReference>
<dbReference type="Gene3D" id="1.10.10.10">
    <property type="entry name" value="Winged helix-like DNA-binding domain superfamily/Winged helix DNA-binding domain"/>
    <property type="match status" value="1"/>
</dbReference>
<feature type="compositionally biased region" description="Polar residues" evidence="23">
    <location>
        <begin position="466"/>
        <end position="479"/>
    </location>
</feature>
<dbReference type="SUPFAM" id="SSF52540">
    <property type="entry name" value="P-loop containing nucleoside triphosphate hydrolases"/>
    <property type="match status" value="2"/>
</dbReference>
<feature type="compositionally biased region" description="Basic residues" evidence="23">
    <location>
        <begin position="1713"/>
        <end position="1724"/>
    </location>
</feature>
<gene>
    <name evidence="28" type="ORF">BEMITA_LOCUS8166</name>
</gene>
<feature type="compositionally biased region" description="Polar residues" evidence="23">
    <location>
        <begin position="151"/>
        <end position="160"/>
    </location>
</feature>
<dbReference type="InterPro" id="IPR011545">
    <property type="entry name" value="DEAD/DEAH_box_helicase_dom"/>
</dbReference>
<dbReference type="GO" id="GO:0006260">
    <property type="term" value="P:DNA replication"/>
    <property type="evidence" value="ECO:0007669"/>
    <property type="project" value="UniProtKB-KW"/>
</dbReference>
<evidence type="ECO:0000256" key="17">
    <source>
        <dbReference type="ARBA" id="ARBA00034808"/>
    </source>
</evidence>
<evidence type="ECO:0000256" key="21">
    <source>
        <dbReference type="ARBA" id="ARBA00076065"/>
    </source>
</evidence>
<dbReference type="InterPro" id="IPR014001">
    <property type="entry name" value="Helicase_ATP-bd"/>
</dbReference>
<dbReference type="Proteomes" id="UP001152759">
    <property type="component" value="Chromosome 4"/>
</dbReference>
<dbReference type="SMART" id="SM00341">
    <property type="entry name" value="HRDC"/>
    <property type="match status" value="1"/>
</dbReference>
<dbReference type="Gene3D" id="3.40.50.300">
    <property type="entry name" value="P-loop containing nucleotide triphosphate hydrolases"/>
    <property type="match status" value="2"/>
</dbReference>
<dbReference type="PANTHER" id="PTHR13710">
    <property type="entry name" value="DNA HELICASE RECQ FAMILY MEMBER"/>
    <property type="match status" value="1"/>
</dbReference>
<comment type="subcellular location">
    <subcellularLocation>
        <location evidence="2">Nucleus</location>
    </subcellularLocation>
</comment>
<evidence type="ECO:0000256" key="6">
    <source>
        <dbReference type="ARBA" id="ARBA00022741"/>
    </source>
</evidence>
<feature type="compositionally biased region" description="Polar residues" evidence="23">
    <location>
        <begin position="125"/>
        <end position="138"/>
    </location>
</feature>
<evidence type="ECO:0000256" key="19">
    <source>
        <dbReference type="ARBA" id="ARBA00049360"/>
    </source>
</evidence>
<feature type="region of interest" description="Disordered" evidence="23">
    <location>
        <begin position="492"/>
        <end position="621"/>
    </location>
</feature>
<feature type="domain" description="Helicase ATP-binding" evidence="25">
    <location>
        <begin position="1033"/>
        <end position="1236"/>
    </location>
</feature>
<dbReference type="EC" id="5.6.2.4" evidence="17"/>
<dbReference type="GO" id="GO:0007131">
    <property type="term" value="P:reciprocal meiotic recombination"/>
    <property type="evidence" value="ECO:0007669"/>
    <property type="project" value="UniProtKB-ARBA"/>
</dbReference>
<dbReference type="SMART" id="SM00487">
    <property type="entry name" value="DEXDc"/>
    <property type="match status" value="1"/>
</dbReference>
<keyword evidence="7" id="KW-0227">DNA damage</keyword>
<dbReference type="InterPro" id="IPR036390">
    <property type="entry name" value="WH_DNA-bd_sf"/>
</dbReference>
<proteinExistence type="inferred from homology"/>
<feature type="domain" description="HRDC" evidence="24">
    <location>
        <begin position="1581"/>
        <end position="1661"/>
    </location>
</feature>
<dbReference type="InterPro" id="IPR001650">
    <property type="entry name" value="Helicase_C-like"/>
</dbReference>
<feature type="region of interest" description="Disordered" evidence="23">
    <location>
        <begin position="1675"/>
        <end position="1735"/>
    </location>
</feature>
<dbReference type="GO" id="GO:0003677">
    <property type="term" value="F:DNA binding"/>
    <property type="evidence" value="ECO:0007669"/>
    <property type="project" value="UniProtKB-KW"/>
</dbReference>
<keyword evidence="8" id="KW-0378">Hydrolase</keyword>
<evidence type="ECO:0000313" key="28">
    <source>
        <dbReference type="EMBL" id="CAH0389328.1"/>
    </source>
</evidence>
<feature type="domain" description="RQC" evidence="27">
    <location>
        <begin position="1443"/>
        <end position="1557"/>
    </location>
</feature>
<dbReference type="CDD" id="cd18794">
    <property type="entry name" value="SF2_C_RecQ"/>
    <property type="match status" value="1"/>
</dbReference>
<feature type="region of interest" description="Disordered" evidence="23">
    <location>
        <begin position="68"/>
        <end position="93"/>
    </location>
</feature>
<evidence type="ECO:0000256" key="13">
    <source>
        <dbReference type="ARBA" id="ARBA00023204"/>
    </source>
</evidence>
<dbReference type="SMART" id="SM00956">
    <property type="entry name" value="RQC"/>
    <property type="match status" value="1"/>
</dbReference>
<feature type="region of interest" description="Disordered" evidence="23">
    <location>
        <begin position="742"/>
        <end position="784"/>
    </location>
</feature>
<dbReference type="InterPro" id="IPR032284">
    <property type="entry name" value="RecQ_Zn-bd"/>
</dbReference>
<feature type="region of interest" description="Disordered" evidence="23">
    <location>
        <begin position="670"/>
        <end position="724"/>
    </location>
</feature>
<keyword evidence="15" id="KW-0539">Nucleus</keyword>
<evidence type="ECO:0000256" key="10">
    <source>
        <dbReference type="ARBA" id="ARBA00022833"/>
    </source>
</evidence>
<dbReference type="GO" id="GO:0005694">
    <property type="term" value="C:chromosome"/>
    <property type="evidence" value="ECO:0007669"/>
    <property type="project" value="TreeGrafter"/>
</dbReference>
<feature type="region of interest" description="Disordered" evidence="23">
    <location>
        <begin position="315"/>
        <end position="335"/>
    </location>
</feature>
<dbReference type="SUPFAM" id="SSF47819">
    <property type="entry name" value="HRDC-like"/>
    <property type="match status" value="1"/>
</dbReference>
<evidence type="ECO:0000256" key="14">
    <source>
        <dbReference type="ARBA" id="ARBA00023235"/>
    </source>
</evidence>
<dbReference type="FunFam" id="3.40.50.300:FF:000537">
    <property type="entry name" value="Bloom syndrome RecQ-like helicase"/>
    <property type="match status" value="1"/>
</dbReference>
<dbReference type="GO" id="GO:0009378">
    <property type="term" value="F:four-way junction helicase activity"/>
    <property type="evidence" value="ECO:0007669"/>
    <property type="project" value="TreeGrafter"/>
</dbReference>
<evidence type="ECO:0000256" key="12">
    <source>
        <dbReference type="ARBA" id="ARBA00023125"/>
    </source>
</evidence>
<comment type="catalytic activity">
    <reaction evidence="19">
        <text>ATP + H2O = ADP + phosphate + H(+)</text>
        <dbReference type="Rhea" id="RHEA:13065"/>
        <dbReference type="ChEBI" id="CHEBI:15377"/>
        <dbReference type="ChEBI" id="CHEBI:15378"/>
        <dbReference type="ChEBI" id="CHEBI:30616"/>
        <dbReference type="ChEBI" id="CHEBI:43474"/>
        <dbReference type="ChEBI" id="CHEBI:456216"/>
    </reaction>
</comment>
<evidence type="ECO:0000259" key="25">
    <source>
        <dbReference type="SMART" id="SM00487"/>
    </source>
</evidence>
<dbReference type="FunFam" id="3.40.50.300:FF:000340">
    <property type="entry name" value="Bloom syndrome, RecQ helicase"/>
    <property type="match status" value="1"/>
</dbReference>
<dbReference type="InterPro" id="IPR004589">
    <property type="entry name" value="DNA_helicase_ATP-dep_RecQ"/>
</dbReference>